<feature type="domain" description="Aldehyde dehydrogenase" evidence="3">
    <location>
        <begin position="17"/>
        <end position="473"/>
    </location>
</feature>
<dbReference type="Gene3D" id="3.40.605.10">
    <property type="entry name" value="Aldehyde Dehydrogenase, Chain A, domain 1"/>
    <property type="match status" value="1"/>
</dbReference>
<evidence type="ECO:0000313" key="5">
    <source>
        <dbReference type="Proteomes" id="UP000646365"/>
    </source>
</evidence>
<keyword evidence="2" id="KW-0560">Oxidoreductase</keyword>
<keyword evidence="5" id="KW-1185">Reference proteome</keyword>
<organism evidence="4 5">
    <name type="scientific">Aliidongia dinghuensis</name>
    <dbReference type="NCBI Taxonomy" id="1867774"/>
    <lineage>
        <taxon>Bacteria</taxon>
        <taxon>Pseudomonadati</taxon>
        <taxon>Pseudomonadota</taxon>
        <taxon>Alphaproteobacteria</taxon>
        <taxon>Rhodospirillales</taxon>
        <taxon>Dongiaceae</taxon>
        <taxon>Aliidongia</taxon>
    </lineage>
</organism>
<dbReference type="SUPFAM" id="SSF53720">
    <property type="entry name" value="ALDH-like"/>
    <property type="match status" value="1"/>
</dbReference>
<dbReference type="RefSeq" id="WP_189050900.1">
    <property type="nucleotide sequence ID" value="NZ_BMJQ01000015.1"/>
</dbReference>
<dbReference type="InterPro" id="IPR016161">
    <property type="entry name" value="Ald_DH/histidinol_DH"/>
</dbReference>
<dbReference type="AlphaFoldDB" id="A0A8J3E4C9"/>
<dbReference type="CDD" id="cd07103">
    <property type="entry name" value="ALDH_F5_SSADH_GabD"/>
    <property type="match status" value="1"/>
</dbReference>
<dbReference type="InterPro" id="IPR016162">
    <property type="entry name" value="Ald_DH_N"/>
</dbReference>
<evidence type="ECO:0000256" key="1">
    <source>
        <dbReference type="ARBA" id="ARBA00009986"/>
    </source>
</evidence>
<dbReference type="InterPro" id="IPR016163">
    <property type="entry name" value="Ald_DH_C"/>
</dbReference>
<dbReference type="EMBL" id="BMJQ01000015">
    <property type="protein sequence ID" value="GGF37613.1"/>
    <property type="molecule type" value="Genomic_DNA"/>
</dbReference>
<evidence type="ECO:0000259" key="3">
    <source>
        <dbReference type="Pfam" id="PF00171"/>
    </source>
</evidence>
<dbReference type="GO" id="GO:0009450">
    <property type="term" value="P:gamma-aminobutyric acid catabolic process"/>
    <property type="evidence" value="ECO:0007669"/>
    <property type="project" value="TreeGrafter"/>
</dbReference>
<dbReference type="GO" id="GO:0004777">
    <property type="term" value="F:succinate-semialdehyde dehydrogenase (NAD+) activity"/>
    <property type="evidence" value="ECO:0007669"/>
    <property type="project" value="TreeGrafter"/>
</dbReference>
<dbReference type="Pfam" id="PF00171">
    <property type="entry name" value="Aldedh"/>
    <property type="match status" value="1"/>
</dbReference>
<protein>
    <submittedName>
        <fullName evidence="4">NAD-dependent succinate-semialdehyde dehydrogenase</fullName>
    </submittedName>
</protein>
<dbReference type="PANTHER" id="PTHR43353:SF5">
    <property type="entry name" value="SUCCINATE-SEMIALDEHYDE DEHYDROGENASE, MITOCHONDRIAL"/>
    <property type="match status" value="1"/>
</dbReference>
<dbReference type="InterPro" id="IPR016160">
    <property type="entry name" value="Ald_DH_CS_CYS"/>
</dbReference>
<dbReference type="InterPro" id="IPR015590">
    <property type="entry name" value="Aldehyde_DH_dom"/>
</dbReference>
<comment type="similarity">
    <text evidence="1">Belongs to the aldehyde dehydrogenase family.</text>
</comment>
<evidence type="ECO:0000256" key="2">
    <source>
        <dbReference type="ARBA" id="ARBA00023002"/>
    </source>
</evidence>
<proteinExistence type="inferred from homology"/>
<gene>
    <name evidence="4" type="ORF">GCM10011611_50100</name>
</gene>
<accession>A0A8J3E4C9</accession>
<dbReference type="InterPro" id="IPR050740">
    <property type="entry name" value="Aldehyde_DH_Superfamily"/>
</dbReference>
<dbReference type="PANTHER" id="PTHR43353">
    <property type="entry name" value="SUCCINATE-SEMIALDEHYDE DEHYDROGENASE, MITOCHONDRIAL"/>
    <property type="match status" value="1"/>
</dbReference>
<reference evidence="4" key="1">
    <citation type="journal article" date="2014" name="Int. J. Syst. Evol. Microbiol.">
        <title>Complete genome sequence of Corynebacterium casei LMG S-19264T (=DSM 44701T), isolated from a smear-ripened cheese.</title>
        <authorList>
            <consortium name="US DOE Joint Genome Institute (JGI-PGF)"/>
            <person name="Walter F."/>
            <person name="Albersmeier A."/>
            <person name="Kalinowski J."/>
            <person name="Ruckert C."/>
        </authorList>
    </citation>
    <scope>NUCLEOTIDE SEQUENCE</scope>
    <source>
        <strain evidence="4">CGMCC 1.15725</strain>
    </source>
</reference>
<dbReference type="Gene3D" id="3.40.309.10">
    <property type="entry name" value="Aldehyde Dehydrogenase, Chain A, domain 2"/>
    <property type="match status" value="1"/>
</dbReference>
<evidence type="ECO:0000313" key="4">
    <source>
        <dbReference type="EMBL" id="GGF37613.1"/>
    </source>
</evidence>
<comment type="caution">
    <text evidence="4">The sequence shown here is derived from an EMBL/GenBank/DDBJ whole genome shotgun (WGS) entry which is preliminary data.</text>
</comment>
<dbReference type="FunFam" id="3.40.605.10:FF:000033">
    <property type="entry name" value="NAD-dependent succinate-semialdehyde dehydrogenase"/>
    <property type="match status" value="1"/>
</dbReference>
<sequence length="476" mass="50672">MSYDAPLLFIDGCWLPVDGRDTSPVINPATEEVLAHLPHASPADLDRALEAARRGYALWRKTSAYDRARLLRRAAELVRERVEHIATLLTLEEGKVLAEARLEVLAAADNIDWCAEEGRRSYGRIIPPRADGSRYLVLREPIGPVAAFSPWNFPATTPTRKIAAALAAGCSCIIKPSEETPATCLAIARAFDDAGLPKGVLNVVFGVPAEISTRLIASDVIRKISFTGSTAVGKQLAGLAATGAKRATMELGGHGPVIVFDDAAVDEAARLTIAGKFRNAGQVCAAPTRFFVHSSIHDRFVDRVSELANELVVGNGLDPATQMGPLANPRRMAAMDRLIGDALDRGARLAAGGGRIGNRGFFWQPTVLTDVPMAAQIMSEEPFGPVILTRRFDDFDTVIAEANGLAYALAAYAFTTSVRTATAVADALECGLVGINTYAINVPETPFGGVKESGYGSEGGTEGLDAYLSTKFVHQA</sequence>
<dbReference type="Proteomes" id="UP000646365">
    <property type="component" value="Unassembled WGS sequence"/>
</dbReference>
<dbReference type="PROSITE" id="PS00070">
    <property type="entry name" value="ALDEHYDE_DEHYDR_CYS"/>
    <property type="match status" value="1"/>
</dbReference>
<reference evidence="4" key="2">
    <citation type="submission" date="2020-09" db="EMBL/GenBank/DDBJ databases">
        <authorList>
            <person name="Sun Q."/>
            <person name="Zhou Y."/>
        </authorList>
    </citation>
    <scope>NUCLEOTIDE SEQUENCE</scope>
    <source>
        <strain evidence="4">CGMCC 1.15725</strain>
    </source>
</reference>
<name>A0A8J3E4C9_9PROT</name>